<dbReference type="STRING" id="551996.SAMN05192573_11791"/>
<name>A0A1G8IRU9_9SPHI</name>
<evidence type="ECO:0000313" key="4">
    <source>
        <dbReference type="EMBL" id="SDI21728.1"/>
    </source>
</evidence>
<dbReference type="InterPro" id="IPR001296">
    <property type="entry name" value="Glyco_trans_1"/>
</dbReference>
<dbReference type="AlphaFoldDB" id="A0A1G8IRU9"/>
<dbReference type="SUPFAM" id="SSF53756">
    <property type="entry name" value="UDP-Glycosyltransferase/glycogen phosphorylase"/>
    <property type="match status" value="1"/>
</dbReference>
<dbReference type="RefSeq" id="WP_091173924.1">
    <property type="nucleotide sequence ID" value="NZ_FNCG01000017.1"/>
</dbReference>
<keyword evidence="5" id="KW-1185">Reference proteome</keyword>
<dbReference type="GO" id="GO:0016757">
    <property type="term" value="F:glycosyltransferase activity"/>
    <property type="evidence" value="ECO:0007669"/>
    <property type="project" value="InterPro"/>
</dbReference>
<keyword evidence="1 4" id="KW-0808">Transferase</keyword>
<proteinExistence type="predicted"/>
<gene>
    <name evidence="4" type="ORF">SAMN05192573_11791</name>
</gene>
<dbReference type="GO" id="GO:0009103">
    <property type="term" value="P:lipopolysaccharide biosynthetic process"/>
    <property type="evidence" value="ECO:0007669"/>
    <property type="project" value="TreeGrafter"/>
</dbReference>
<dbReference type="EMBL" id="FNCG01000017">
    <property type="protein sequence ID" value="SDI21728.1"/>
    <property type="molecule type" value="Genomic_DNA"/>
</dbReference>
<dbReference type="Pfam" id="PF13439">
    <property type="entry name" value="Glyco_transf_4"/>
    <property type="match status" value="1"/>
</dbReference>
<organism evidence="4 5">
    <name type="scientific">Mucilaginibacter gossypii</name>
    <dbReference type="NCBI Taxonomy" id="551996"/>
    <lineage>
        <taxon>Bacteria</taxon>
        <taxon>Pseudomonadati</taxon>
        <taxon>Bacteroidota</taxon>
        <taxon>Sphingobacteriia</taxon>
        <taxon>Sphingobacteriales</taxon>
        <taxon>Sphingobacteriaceae</taxon>
        <taxon>Mucilaginibacter</taxon>
    </lineage>
</organism>
<dbReference type="InterPro" id="IPR028098">
    <property type="entry name" value="Glyco_trans_4-like_N"/>
</dbReference>
<evidence type="ECO:0000256" key="1">
    <source>
        <dbReference type="ARBA" id="ARBA00022679"/>
    </source>
</evidence>
<evidence type="ECO:0000259" key="2">
    <source>
        <dbReference type="Pfam" id="PF00534"/>
    </source>
</evidence>
<sequence length="373" mass="42209">MMAKNVILFTLQTFSTTGGIQKMTRTLGHSLHRAALKNNWNFELWSAYDKQDDLMAQYLPSANFKGFGINRAGFVLETIGHSAKPHVAILSHINLAIIGLLIKLINPKCRLWLVAHGIEVWRPLSFLKRLTLKHCDCVICVSNYTKQQMIKRHNLNADKCIVLNNAIDPFMRLPDIFAKPQKLLRRYGLNHDDFIIFSLTRMASTELYKGYDQVISALGSLKSQFPQIKYILSGKYDEQEHIRIKELIAAHDVTEQVILTGFIDEAELTDHFLLADLFVLPSKKEGFGIVFIEALACGLPVICGNADGSIDAIRNGELGEAIDPDNLTELNKAITKHLQKHLAADTRKSLQEKCLSHFNEHDYMTKLEQLIND</sequence>
<feature type="domain" description="Glycosyl transferase family 1" evidence="2">
    <location>
        <begin position="185"/>
        <end position="350"/>
    </location>
</feature>
<feature type="domain" description="Glycosyltransferase subfamily 4-like N-terminal" evidence="3">
    <location>
        <begin position="81"/>
        <end position="169"/>
    </location>
</feature>
<evidence type="ECO:0000313" key="5">
    <source>
        <dbReference type="Proteomes" id="UP000199705"/>
    </source>
</evidence>
<dbReference type="Proteomes" id="UP000199705">
    <property type="component" value="Unassembled WGS sequence"/>
</dbReference>
<dbReference type="CDD" id="cd03801">
    <property type="entry name" value="GT4_PimA-like"/>
    <property type="match status" value="1"/>
</dbReference>
<reference evidence="5" key="1">
    <citation type="submission" date="2016-10" db="EMBL/GenBank/DDBJ databases">
        <authorList>
            <person name="Varghese N."/>
            <person name="Submissions S."/>
        </authorList>
    </citation>
    <scope>NUCLEOTIDE SEQUENCE [LARGE SCALE GENOMIC DNA]</scope>
    <source>
        <strain evidence="5">Gh-67</strain>
    </source>
</reference>
<dbReference type="PANTHER" id="PTHR46401">
    <property type="entry name" value="GLYCOSYLTRANSFERASE WBBK-RELATED"/>
    <property type="match status" value="1"/>
</dbReference>
<dbReference type="Pfam" id="PF00534">
    <property type="entry name" value="Glycos_transf_1"/>
    <property type="match status" value="1"/>
</dbReference>
<protein>
    <submittedName>
        <fullName evidence="4">Glycosyltransferase Family 4</fullName>
    </submittedName>
</protein>
<accession>A0A1G8IRU9</accession>
<evidence type="ECO:0000259" key="3">
    <source>
        <dbReference type="Pfam" id="PF13439"/>
    </source>
</evidence>
<dbReference type="Gene3D" id="3.40.50.2000">
    <property type="entry name" value="Glycogen Phosphorylase B"/>
    <property type="match status" value="2"/>
</dbReference>
<dbReference type="PANTHER" id="PTHR46401:SF2">
    <property type="entry name" value="GLYCOSYLTRANSFERASE WBBK-RELATED"/>
    <property type="match status" value="1"/>
</dbReference>